<dbReference type="GO" id="GO:0016020">
    <property type="term" value="C:membrane"/>
    <property type="evidence" value="ECO:0007669"/>
    <property type="project" value="InterPro"/>
</dbReference>
<reference evidence="4 5" key="1">
    <citation type="submission" date="2018-09" db="EMBL/GenBank/DDBJ databases">
        <authorList>
            <person name="Wang F."/>
        </authorList>
    </citation>
    <scope>NUCLEOTIDE SEQUENCE [LARGE SCALE GENOMIC DNA]</scope>
    <source>
        <strain evidence="4 5">PLHSC7-2</strain>
    </source>
</reference>
<dbReference type="Pfam" id="PF03573">
    <property type="entry name" value="OprD"/>
    <property type="match status" value="1"/>
</dbReference>
<dbReference type="InterPro" id="IPR005318">
    <property type="entry name" value="OM_porin_bac"/>
</dbReference>
<gene>
    <name evidence="4" type="ORF">D1Z90_03410</name>
</gene>
<dbReference type="PANTHER" id="PTHR34596:SF2">
    <property type="entry name" value="CHITOPORIN"/>
    <property type="match status" value="1"/>
</dbReference>
<evidence type="ECO:0000256" key="1">
    <source>
        <dbReference type="ARBA" id="ARBA00009075"/>
    </source>
</evidence>
<comment type="caution">
    <text evidence="4">The sequence shown here is derived from an EMBL/GenBank/DDBJ whole genome shotgun (WGS) entry which is preliminary data.</text>
</comment>
<keyword evidence="3" id="KW-0732">Signal</keyword>
<dbReference type="PANTHER" id="PTHR34596">
    <property type="entry name" value="CHITOPORIN"/>
    <property type="match status" value="1"/>
</dbReference>
<keyword evidence="2" id="KW-0813">Transport</keyword>
<evidence type="ECO:0000256" key="3">
    <source>
        <dbReference type="ARBA" id="ARBA00022729"/>
    </source>
</evidence>
<comment type="similarity">
    <text evidence="1">Belongs to the outer membrane porin (Opr) (TC 1.B.25) family.</text>
</comment>
<dbReference type="EMBL" id="QZCH01000002">
    <property type="protein sequence ID" value="RJG50541.1"/>
    <property type="molecule type" value="Genomic_DNA"/>
</dbReference>
<dbReference type="Proteomes" id="UP000283255">
    <property type="component" value="Unassembled WGS sequence"/>
</dbReference>
<evidence type="ECO:0000313" key="5">
    <source>
        <dbReference type="Proteomes" id="UP000283255"/>
    </source>
</evidence>
<evidence type="ECO:0000256" key="2">
    <source>
        <dbReference type="ARBA" id="ARBA00022448"/>
    </source>
</evidence>
<name>A0A418YIR7_9GAMM</name>
<dbReference type="Gene3D" id="2.40.160.10">
    <property type="entry name" value="Porin"/>
    <property type="match status" value="1"/>
</dbReference>
<dbReference type="AlphaFoldDB" id="A0A418YIR7"/>
<proteinExistence type="inferred from homology"/>
<sequence length="494" mass="54721">MRKLHLKIIIKLSVKAYQAISRTALTSITSRSSSMKKGSNFFKLNSIGAAVIAAVAGLGMTAAPAVQAEGANQFLDDSSLSGGLYLWDRNRDRLDAPDGDFQTNLSHTTINANLDFTSGYAYDVIGVDLGVFFAADLRNDGDPHHEMSFFPGSNNPWDIDWSQSKADSGASIYKAAVKVKGGPAWAKAGYFQPSGPGVMGVNWSFMPGTYLGGEAGVSMNGFEFATAYASEYKAPWYKDTYGFKMNDGQTDVDYMWSVGGRYTFDFGTSVEVAYGESQDYLTNAHFKAKHNMTVRQDDSLYLTYQLYMMSDVNSHDNENENFDGNAYQHYLGARWNTGPYTVKAEGLYTKAPQSESYHQGQFAYRMTSAYGGSNGAYEPWWDARSDWNHDEEKAVFVGLWRDLSDLGAKGWSVGASYAYGWGGESITTTEELREEAYNLDIAYTVPEGSFKGTTAKLHYTDYNNKSNEPSWAGFKNAFQDEQDLKLMLIVPFSL</sequence>
<organism evidence="4 5">
    <name type="scientific">Motilimonas pumila</name>
    <dbReference type="NCBI Taxonomy" id="2303987"/>
    <lineage>
        <taxon>Bacteria</taxon>
        <taxon>Pseudomonadati</taxon>
        <taxon>Pseudomonadota</taxon>
        <taxon>Gammaproteobacteria</taxon>
        <taxon>Alteromonadales</taxon>
        <taxon>Alteromonadales genera incertae sedis</taxon>
        <taxon>Motilimonas</taxon>
    </lineage>
</organism>
<keyword evidence="5" id="KW-1185">Reference proteome</keyword>
<reference evidence="4 5" key="2">
    <citation type="submission" date="2019-01" db="EMBL/GenBank/DDBJ databases">
        <title>Motilimonas pumilus sp. nov., isolated from the gut of sea cucumber (Apostichopus japonicus).</title>
        <authorList>
            <person name="Wang F.-Q."/>
            <person name="Ren L.-H."/>
            <person name="Lin Y.-W."/>
            <person name="Sun G.-H."/>
            <person name="Du Z.-J."/>
            <person name="Zhao J.-X."/>
            <person name="Liu X.-J."/>
            <person name="Liu L.-J."/>
        </authorList>
    </citation>
    <scope>NUCLEOTIDE SEQUENCE [LARGE SCALE GENOMIC DNA]</scope>
    <source>
        <strain evidence="4 5">PLHSC7-2</strain>
    </source>
</reference>
<dbReference type="InterPro" id="IPR023614">
    <property type="entry name" value="Porin_dom_sf"/>
</dbReference>
<protein>
    <submittedName>
        <fullName evidence="4">Outer membrane porin, OprD family</fullName>
    </submittedName>
</protein>
<dbReference type="GO" id="GO:0015772">
    <property type="term" value="P:oligosaccharide transport"/>
    <property type="evidence" value="ECO:0007669"/>
    <property type="project" value="TreeGrafter"/>
</dbReference>
<dbReference type="GO" id="GO:0015288">
    <property type="term" value="F:porin activity"/>
    <property type="evidence" value="ECO:0007669"/>
    <property type="project" value="TreeGrafter"/>
</dbReference>
<evidence type="ECO:0000313" key="4">
    <source>
        <dbReference type="EMBL" id="RJG50541.1"/>
    </source>
</evidence>
<accession>A0A418YIR7</accession>